<proteinExistence type="predicted"/>
<evidence type="ECO:0000313" key="2">
    <source>
        <dbReference type="Proteomes" id="UP000789524"/>
    </source>
</evidence>
<dbReference type="AlphaFoldDB" id="A0A8J2QQK6"/>
<keyword evidence="2" id="KW-1185">Reference proteome</keyword>
<dbReference type="Proteomes" id="UP000789524">
    <property type="component" value="Unassembled WGS sequence"/>
</dbReference>
<organism evidence="1 2">
    <name type="scientific">Danaus chrysippus</name>
    <name type="common">African queen</name>
    <dbReference type="NCBI Taxonomy" id="151541"/>
    <lineage>
        <taxon>Eukaryota</taxon>
        <taxon>Metazoa</taxon>
        <taxon>Ecdysozoa</taxon>
        <taxon>Arthropoda</taxon>
        <taxon>Hexapoda</taxon>
        <taxon>Insecta</taxon>
        <taxon>Pterygota</taxon>
        <taxon>Neoptera</taxon>
        <taxon>Endopterygota</taxon>
        <taxon>Lepidoptera</taxon>
        <taxon>Glossata</taxon>
        <taxon>Ditrysia</taxon>
        <taxon>Papilionoidea</taxon>
        <taxon>Nymphalidae</taxon>
        <taxon>Danainae</taxon>
        <taxon>Danaini</taxon>
        <taxon>Danaina</taxon>
        <taxon>Danaus</taxon>
        <taxon>Anosia</taxon>
    </lineage>
</organism>
<sequence>MATRILNCRFDRPPGDRMCGLPLNCIITYLSSSDLPPPTSPSALQDGRWSTATKRRNYCTSYLNHLYAGRVIPPLVITQIRFAEHLANRVSLIYKAVKPQLYRPCVKLSAVDVKRISS</sequence>
<gene>
    <name evidence="1" type="ORF">DCHRY22_LOCUS7610</name>
</gene>
<comment type="caution">
    <text evidence="1">The sequence shown here is derived from an EMBL/GenBank/DDBJ whole genome shotgun (WGS) entry which is preliminary data.</text>
</comment>
<accession>A0A8J2QQK6</accession>
<evidence type="ECO:0000313" key="1">
    <source>
        <dbReference type="EMBL" id="CAG9567326.1"/>
    </source>
</evidence>
<dbReference type="EMBL" id="CAKASE010000058">
    <property type="protein sequence ID" value="CAG9567326.1"/>
    <property type="molecule type" value="Genomic_DNA"/>
</dbReference>
<dbReference type="OrthoDB" id="10653123at2759"/>
<reference evidence="1" key="1">
    <citation type="submission" date="2021-09" db="EMBL/GenBank/DDBJ databases">
        <authorList>
            <person name="Martin H S."/>
        </authorList>
    </citation>
    <scope>NUCLEOTIDE SEQUENCE</scope>
</reference>
<protein>
    <submittedName>
        <fullName evidence="1">(African queen) hypothetical protein</fullName>
    </submittedName>
</protein>
<name>A0A8J2QQK6_9NEOP</name>